<protein>
    <submittedName>
        <fullName evidence="2">Restriction endonuclease</fullName>
    </submittedName>
</protein>
<keyword evidence="3" id="KW-1185">Reference proteome</keyword>
<dbReference type="SUPFAM" id="SSF52980">
    <property type="entry name" value="Restriction endonuclease-like"/>
    <property type="match status" value="1"/>
</dbReference>
<dbReference type="Pfam" id="PF13156">
    <property type="entry name" value="Mrr_cat_2"/>
    <property type="match status" value="1"/>
</dbReference>
<dbReference type="InterPro" id="IPR011335">
    <property type="entry name" value="Restrct_endonuc-II-like"/>
</dbReference>
<name>A0ABR8YSL3_9CLOT</name>
<proteinExistence type="predicted"/>
<sequence length="99" mass="11285">MATFDELVNQIDSNLDKQRDRGTAFEKMVVAYLKNEPTYKQKFSDVWMLNEVPEEYGIPKRDLGVDIVARDFAGNLTAVQAKYYKGKVGKDTINSFVAE</sequence>
<dbReference type="Proteomes" id="UP000627166">
    <property type="component" value="Unassembled WGS sequence"/>
</dbReference>
<evidence type="ECO:0000313" key="3">
    <source>
        <dbReference type="Proteomes" id="UP000627166"/>
    </source>
</evidence>
<evidence type="ECO:0000313" key="2">
    <source>
        <dbReference type="EMBL" id="MBD8047241.1"/>
    </source>
</evidence>
<gene>
    <name evidence="2" type="ORF">H9637_09375</name>
</gene>
<keyword evidence="2" id="KW-0540">Nuclease</keyword>
<feature type="domain" description="Mrr-like" evidence="1">
    <location>
        <begin position="34"/>
        <end position="98"/>
    </location>
</feature>
<accession>A0ABR8YSL3</accession>
<organism evidence="2 3">
    <name type="scientific">Clostridium faecium</name>
    <dbReference type="NCBI Taxonomy" id="2762223"/>
    <lineage>
        <taxon>Bacteria</taxon>
        <taxon>Bacillati</taxon>
        <taxon>Bacillota</taxon>
        <taxon>Clostridia</taxon>
        <taxon>Eubacteriales</taxon>
        <taxon>Clostridiaceae</taxon>
        <taxon>Clostridium</taxon>
    </lineage>
</organism>
<keyword evidence="2" id="KW-0378">Hydrolase</keyword>
<keyword evidence="2" id="KW-0255">Endonuclease</keyword>
<dbReference type="EMBL" id="JACSQB010000070">
    <property type="protein sequence ID" value="MBD8047241.1"/>
    <property type="molecule type" value="Genomic_DNA"/>
</dbReference>
<dbReference type="RefSeq" id="WP_191740212.1">
    <property type="nucleotide sequence ID" value="NZ_JACSQB010000070.1"/>
</dbReference>
<evidence type="ECO:0000259" key="1">
    <source>
        <dbReference type="Pfam" id="PF13156"/>
    </source>
</evidence>
<dbReference type="GO" id="GO:0004519">
    <property type="term" value="F:endonuclease activity"/>
    <property type="evidence" value="ECO:0007669"/>
    <property type="project" value="UniProtKB-KW"/>
</dbReference>
<comment type="caution">
    <text evidence="2">The sequence shown here is derived from an EMBL/GenBank/DDBJ whole genome shotgun (WGS) entry which is preliminary data.</text>
</comment>
<dbReference type="InterPro" id="IPR039442">
    <property type="entry name" value="Mrr-like_dom"/>
</dbReference>
<feature type="non-terminal residue" evidence="2">
    <location>
        <position position="99"/>
    </location>
</feature>
<reference evidence="2 3" key="1">
    <citation type="submission" date="2020-08" db="EMBL/GenBank/DDBJ databases">
        <title>A Genomic Blueprint of the Chicken Gut Microbiome.</title>
        <authorList>
            <person name="Gilroy R."/>
            <person name="Ravi A."/>
            <person name="Getino M."/>
            <person name="Pursley I."/>
            <person name="Horton D.L."/>
            <person name="Alikhan N.-F."/>
            <person name="Baker D."/>
            <person name="Gharbi K."/>
            <person name="Hall N."/>
            <person name="Watson M."/>
            <person name="Adriaenssens E.M."/>
            <person name="Foster-Nyarko E."/>
            <person name="Jarju S."/>
            <person name="Secka A."/>
            <person name="Antonio M."/>
            <person name="Oren A."/>
            <person name="Chaudhuri R."/>
            <person name="La Ragione R.M."/>
            <person name="Hildebrand F."/>
            <person name="Pallen M.J."/>
        </authorList>
    </citation>
    <scope>NUCLEOTIDE SEQUENCE [LARGE SCALE GENOMIC DNA]</scope>
    <source>
        <strain evidence="2 3">N37</strain>
    </source>
</reference>